<dbReference type="AlphaFoldDB" id="A0AAD7VW57"/>
<name>A0AAD7VW57_9TELE</name>
<dbReference type="SMART" id="SM01411">
    <property type="entry name" value="Ephrin_rec_like"/>
    <property type="match status" value="1"/>
</dbReference>
<accession>A0AAD7VW57</accession>
<keyword evidence="4" id="KW-1185">Reference proteome</keyword>
<protein>
    <recommendedName>
        <fullName evidence="2">Elapor1/2 mannose 6-phosphate receptor homology domain-containing protein</fullName>
    </recommendedName>
</protein>
<feature type="non-terminal residue" evidence="3">
    <location>
        <position position="243"/>
    </location>
</feature>
<dbReference type="GO" id="GO:0016020">
    <property type="term" value="C:membrane"/>
    <property type="evidence" value="ECO:0007669"/>
    <property type="project" value="TreeGrafter"/>
</dbReference>
<proteinExistence type="predicted"/>
<organism evidence="3 4">
    <name type="scientific">Aldrovandia affinis</name>
    <dbReference type="NCBI Taxonomy" id="143900"/>
    <lineage>
        <taxon>Eukaryota</taxon>
        <taxon>Metazoa</taxon>
        <taxon>Chordata</taxon>
        <taxon>Craniata</taxon>
        <taxon>Vertebrata</taxon>
        <taxon>Euteleostomi</taxon>
        <taxon>Actinopterygii</taxon>
        <taxon>Neopterygii</taxon>
        <taxon>Teleostei</taxon>
        <taxon>Notacanthiformes</taxon>
        <taxon>Halosauridae</taxon>
        <taxon>Aldrovandia</taxon>
    </lineage>
</organism>
<dbReference type="Pfam" id="PF23087">
    <property type="entry name" value="MRH_ELAPOR1_9th"/>
    <property type="match status" value="1"/>
</dbReference>
<dbReference type="EMBL" id="JAINUG010002429">
    <property type="protein sequence ID" value="KAJ8349193.1"/>
    <property type="molecule type" value="Genomic_DNA"/>
</dbReference>
<comment type="caution">
    <text evidence="3">The sequence shown here is derived from an EMBL/GenBank/DDBJ whole genome shotgun (WGS) entry which is preliminary data.</text>
</comment>
<feature type="region of interest" description="Disordered" evidence="1">
    <location>
        <begin position="202"/>
        <end position="243"/>
    </location>
</feature>
<dbReference type="InterPro" id="IPR056607">
    <property type="entry name" value="Elapor1/2_MRH"/>
</dbReference>
<sequence>IRQYVNDIVKIYSITVTNAQDGVASSCHACALLSQQPGSSCIPCPAGHYVDKDTNQCIECPPDTYLSGHQIYGKEACLPCGPGSRSNKVHSACFSNCSFSHTGTKYFHFFNISLSGPEGERAAICNDNVTDLSNENLLRESSDFVNNVETFICQSTIIPSDGRGFRTAVSSQSISLADIFLGATMENSLNGISVSPDLFPKHQGEHLMSTSSTDLPRQPHHVTRDGMQSSRCGVTQSKPPGEN</sequence>
<dbReference type="Gene3D" id="2.10.50.10">
    <property type="entry name" value="Tumor Necrosis Factor Receptor, subunit A, domain 2"/>
    <property type="match status" value="1"/>
</dbReference>
<evidence type="ECO:0000313" key="3">
    <source>
        <dbReference type="EMBL" id="KAJ8349193.1"/>
    </source>
</evidence>
<evidence type="ECO:0000256" key="1">
    <source>
        <dbReference type="SAM" id="MobiDB-lite"/>
    </source>
</evidence>
<dbReference type="PANTHER" id="PTHR22727:SF3">
    <property type="entry name" value="ENDOSOME_LYSOSOME-ASSOCIATED APOPTOSIS AND AUTOPHAGY REGULATOR FAMILY MEMBER 2"/>
    <property type="match status" value="1"/>
</dbReference>
<dbReference type="InterPro" id="IPR009030">
    <property type="entry name" value="Growth_fac_rcpt_cys_sf"/>
</dbReference>
<feature type="compositionally biased region" description="Polar residues" evidence="1">
    <location>
        <begin position="226"/>
        <end position="243"/>
    </location>
</feature>
<evidence type="ECO:0000313" key="4">
    <source>
        <dbReference type="Proteomes" id="UP001221898"/>
    </source>
</evidence>
<dbReference type="Proteomes" id="UP001221898">
    <property type="component" value="Unassembled WGS sequence"/>
</dbReference>
<dbReference type="InterPro" id="IPR039181">
    <property type="entry name" value="Elapor1/2"/>
</dbReference>
<gene>
    <name evidence="3" type="ORF">AAFF_G00182920</name>
</gene>
<feature type="domain" description="Elapor1/2 mannose 6-phosphate receptor homology" evidence="2">
    <location>
        <begin position="96"/>
        <end position="199"/>
    </location>
</feature>
<dbReference type="SUPFAM" id="SSF57184">
    <property type="entry name" value="Growth factor receptor domain"/>
    <property type="match status" value="1"/>
</dbReference>
<evidence type="ECO:0000259" key="2">
    <source>
        <dbReference type="Pfam" id="PF23087"/>
    </source>
</evidence>
<dbReference type="GO" id="GO:0030513">
    <property type="term" value="P:positive regulation of BMP signaling pathway"/>
    <property type="evidence" value="ECO:0007669"/>
    <property type="project" value="TreeGrafter"/>
</dbReference>
<dbReference type="PANTHER" id="PTHR22727">
    <property type="entry name" value="PROTEIN CBG13728"/>
    <property type="match status" value="1"/>
</dbReference>
<reference evidence="3" key="1">
    <citation type="journal article" date="2023" name="Science">
        <title>Genome structures resolve the early diversification of teleost fishes.</title>
        <authorList>
            <person name="Parey E."/>
            <person name="Louis A."/>
            <person name="Montfort J."/>
            <person name="Bouchez O."/>
            <person name="Roques C."/>
            <person name="Iampietro C."/>
            <person name="Lluch J."/>
            <person name="Castinel A."/>
            <person name="Donnadieu C."/>
            <person name="Desvignes T."/>
            <person name="Floi Bucao C."/>
            <person name="Jouanno E."/>
            <person name="Wen M."/>
            <person name="Mejri S."/>
            <person name="Dirks R."/>
            <person name="Jansen H."/>
            <person name="Henkel C."/>
            <person name="Chen W.J."/>
            <person name="Zahm M."/>
            <person name="Cabau C."/>
            <person name="Klopp C."/>
            <person name="Thompson A.W."/>
            <person name="Robinson-Rechavi M."/>
            <person name="Braasch I."/>
            <person name="Lecointre G."/>
            <person name="Bobe J."/>
            <person name="Postlethwait J.H."/>
            <person name="Berthelot C."/>
            <person name="Roest Crollius H."/>
            <person name="Guiguen Y."/>
        </authorList>
    </citation>
    <scope>NUCLEOTIDE SEQUENCE</scope>
    <source>
        <strain evidence="3">NC1722</strain>
    </source>
</reference>